<organism evidence="2 3">
    <name type="scientific">Cylicocyclus nassatus</name>
    <name type="common">Nematode worm</name>
    <dbReference type="NCBI Taxonomy" id="53992"/>
    <lineage>
        <taxon>Eukaryota</taxon>
        <taxon>Metazoa</taxon>
        <taxon>Ecdysozoa</taxon>
        <taxon>Nematoda</taxon>
        <taxon>Chromadorea</taxon>
        <taxon>Rhabditida</taxon>
        <taxon>Rhabditina</taxon>
        <taxon>Rhabditomorpha</taxon>
        <taxon>Strongyloidea</taxon>
        <taxon>Strongylidae</taxon>
        <taxon>Cylicocyclus</taxon>
    </lineage>
</organism>
<feature type="region of interest" description="Disordered" evidence="1">
    <location>
        <begin position="76"/>
        <end position="98"/>
    </location>
</feature>
<evidence type="ECO:0000313" key="3">
    <source>
        <dbReference type="Proteomes" id="UP001176961"/>
    </source>
</evidence>
<dbReference type="AlphaFoldDB" id="A0AA36DK75"/>
<keyword evidence="3" id="KW-1185">Reference proteome</keyword>
<feature type="compositionally biased region" description="Basic and acidic residues" evidence="1">
    <location>
        <begin position="76"/>
        <end position="90"/>
    </location>
</feature>
<comment type="caution">
    <text evidence="2">The sequence shown here is derived from an EMBL/GenBank/DDBJ whole genome shotgun (WGS) entry which is preliminary data.</text>
</comment>
<gene>
    <name evidence="2" type="ORF">CYNAS_LOCUS1165</name>
</gene>
<name>A0AA36DK75_CYLNA</name>
<sequence>MFSDNHLLLLSRTVLRASTNNHEVRLNIGAVEFLRYLRITLDPEMRDGFHNDSLFSYLWHATRKLRFDVTNIQPVKKDEETKETKQELQNRTKNGLRP</sequence>
<dbReference type="EMBL" id="CATQJL010000001">
    <property type="protein sequence ID" value="CAJ0589182.1"/>
    <property type="molecule type" value="Genomic_DNA"/>
</dbReference>
<evidence type="ECO:0000256" key="1">
    <source>
        <dbReference type="SAM" id="MobiDB-lite"/>
    </source>
</evidence>
<dbReference type="Proteomes" id="UP001176961">
    <property type="component" value="Unassembled WGS sequence"/>
</dbReference>
<protein>
    <submittedName>
        <fullName evidence="2">Uncharacterized protein</fullName>
    </submittedName>
</protein>
<proteinExistence type="predicted"/>
<reference evidence="2" key="1">
    <citation type="submission" date="2023-07" db="EMBL/GenBank/DDBJ databases">
        <authorList>
            <consortium name="CYATHOMIX"/>
        </authorList>
    </citation>
    <scope>NUCLEOTIDE SEQUENCE</scope>
    <source>
        <strain evidence="2">N/A</strain>
    </source>
</reference>
<evidence type="ECO:0000313" key="2">
    <source>
        <dbReference type="EMBL" id="CAJ0589182.1"/>
    </source>
</evidence>
<accession>A0AA36DK75</accession>